<evidence type="ECO:0000256" key="2">
    <source>
        <dbReference type="ARBA" id="ARBA00022475"/>
    </source>
</evidence>
<dbReference type="Gene3D" id="1.20.1250.20">
    <property type="entry name" value="MFS general substrate transporter like domains"/>
    <property type="match status" value="1"/>
</dbReference>
<reference evidence="7" key="1">
    <citation type="journal article" date="2014" name="Int. J. Syst. Evol. Microbiol.">
        <title>Complete genome sequence of Corynebacterium casei LMG S-19264T (=DSM 44701T), isolated from a smear-ripened cheese.</title>
        <authorList>
            <consortium name="US DOE Joint Genome Institute (JGI-PGF)"/>
            <person name="Walter F."/>
            <person name="Albersmeier A."/>
            <person name="Kalinowski J."/>
            <person name="Ruckert C."/>
        </authorList>
    </citation>
    <scope>NUCLEOTIDE SEQUENCE</scope>
    <source>
        <strain evidence="7">JCM 4646</strain>
    </source>
</reference>
<feature type="transmembrane region" description="Helical" evidence="6">
    <location>
        <begin position="356"/>
        <end position="375"/>
    </location>
</feature>
<feature type="transmembrane region" description="Helical" evidence="6">
    <location>
        <begin position="288"/>
        <end position="307"/>
    </location>
</feature>
<feature type="transmembrane region" description="Helical" evidence="6">
    <location>
        <begin position="225"/>
        <end position="249"/>
    </location>
</feature>
<keyword evidence="8" id="KW-1185">Reference proteome</keyword>
<keyword evidence="4 6" id="KW-1133">Transmembrane helix</keyword>
<gene>
    <name evidence="7" type="ORF">GCM10018781_78380</name>
</gene>
<dbReference type="Proteomes" id="UP000617734">
    <property type="component" value="Unassembled WGS sequence"/>
</dbReference>
<feature type="transmembrane region" description="Helical" evidence="6">
    <location>
        <begin position="149"/>
        <end position="166"/>
    </location>
</feature>
<dbReference type="SUPFAM" id="SSF103473">
    <property type="entry name" value="MFS general substrate transporter"/>
    <property type="match status" value="1"/>
</dbReference>
<protein>
    <submittedName>
        <fullName evidence="7">MFS transporter</fullName>
    </submittedName>
</protein>
<dbReference type="EMBL" id="BNBO01000090">
    <property type="protein sequence ID" value="GHE26250.1"/>
    <property type="molecule type" value="Genomic_DNA"/>
</dbReference>
<feature type="transmembrane region" description="Helical" evidence="6">
    <location>
        <begin position="46"/>
        <end position="65"/>
    </location>
</feature>
<name>A0A918YVR8_9ACTN</name>
<dbReference type="GO" id="GO:0005886">
    <property type="term" value="C:plasma membrane"/>
    <property type="evidence" value="ECO:0007669"/>
    <property type="project" value="UniProtKB-SubCell"/>
</dbReference>
<evidence type="ECO:0000256" key="5">
    <source>
        <dbReference type="ARBA" id="ARBA00023136"/>
    </source>
</evidence>
<evidence type="ECO:0000313" key="8">
    <source>
        <dbReference type="Proteomes" id="UP000617734"/>
    </source>
</evidence>
<feature type="transmembrane region" description="Helical" evidence="6">
    <location>
        <begin position="255"/>
        <end position="276"/>
    </location>
</feature>
<accession>A0A918YVR8</accession>
<dbReference type="GeneID" id="95358045"/>
<comment type="subcellular location">
    <subcellularLocation>
        <location evidence="1">Cell membrane</location>
        <topology evidence="1">Multi-pass membrane protein</topology>
    </subcellularLocation>
</comment>
<dbReference type="CDD" id="cd06173">
    <property type="entry name" value="MFS_MefA_like"/>
    <property type="match status" value="1"/>
</dbReference>
<feature type="transmembrane region" description="Helical" evidence="6">
    <location>
        <begin position="313"/>
        <end position="335"/>
    </location>
</feature>
<evidence type="ECO:0000256" key="4">
    <source>
        <dbReference type="ARBA" id="ARBA00022989"/>
    </source>
</evidence>
<dbReference type="Pfam" id="PF07690">
    <property type="entry name" value="MFS_1"/>
    <property type="match status" value="1"/>
</dbReference>
<dbReference type="InterPro" id="IPR011701">
    <property type="entry name" value="MFS"/>
</dbReference>
<dbReference type="RefSeq" id="WP_190215701.1">
    <property type="nucleotide sequence ID" value="NZ_BNBO01000090.1"/>
</dbReference>
<keyword evidence="5 6" id="KW-0472">Membrane</keyword>
<dbReference type="PANTHER" id="PTHR23513">
    <property type="entry name" value="INTEGRAL MEMBRANE EFFLUX PROTEIN-RELATED"/>
    <property type="match status" value="1"/>
</dbReference>
<reference evidence="7" key="2">
    <citation type="submission" date="2020-09" db="EMBL/GenBank/DDBJ databases">
        <authorList>
            <person name="Sun Q."/>
            <person name="Ohkuma M."/>
        </authorList>
    </citation>
    <scope>NUCLEOTIDE SEQUENCE</scope>
    <source>
        <strain evidence="7">JCM 4646</strain>
    </source>
</reference>
<dbReference type="GO" id="GO:0022857">
    <property type="term" value="F:transmembrane transporter activity"/>
    <property type="evidence" value="ECO:0007669"/>
    <property type="project" value="InterPro"/>
</dbReference>
<dbReference type="PANTHER" id="PTHR23513:SF6">
    <property type="entry name" value="MAJOR FACILITATOR SUPERFAMILY ASSOCIATED DOMAIN-CONTAINING PROTEIN"/>
    <property type="match status" value="1"/>
</dbReference>
<feature type="transmembrane region" description="Helical" evidence="6">
    <location>
        <begin position="381"/>
        <end position="399"/>
    </location>
</feature>
<feature type="transmembrane region" description="Helical" evidence="6">
    <location>
        <begin position="104"/>
        <end position="128"/>
    </location>
</feature>
<feature type="transmembrane region" description="Helical" evidence="6">
    <location>
        <begin position="12"/>
        <end position="40"/>
    </location>
</feature>
<evidence type="ECO:0000256" key="1">
    <source>
        <dbReference type="ARBA" id="ARBA00004651"/>
    </source>
</evidence>
<sequence>MGKKRSPGRQFEWLWAAFAVSTFGTWLAFDAFTLIAILVLHVGPTGVSLLAAAGLTVGAAAAVPLGPWVEFRRKRPVMVAADLVRFAVLTSVPVAFVLGRLSLAQLLVVAVITAAADITFTAAGGAYLKTLVAPEHLLVANARFESTTWTATVLGPALGGAAIGLFGPVVTVLANAVSYLLSAAGIGAIGGGEPRPVRPADARPRAGAVLEGWRHILGHPALRPLFFNTVLVNGLIMASTPLLAVLMLGPLGFAPWQYLLGFALPCLGGLLGSRLARPLVARFGQRRMLLTAGTLRACWSVGLAFVGPGAGGLLLVVAVEFVLITCMGVFNPVFATYRLEQTATDRVTRTLSAWSVTAKASVAAMTALWGLLAGLTGPRTAIAVAGLLLLATPLLLPRAEPAAHPAREKVLGPG</sequence>
<dbReference type="AlphaFoldDB" id="A0A918YVR8"/>
<keyword evidence="2" id="KW-1003">Cell membrane</keyword>
<evidence type="ECO:0000313" key="7">
    <source>
        <dbReference type="EMBL" id="GHE26250.1"/>
    </source>
</evidence>
<evidence type="ECO:0000256" key="3">
    <source>
        <dbReference type="ARBA" id="ARBA00022692"/>
    </source>
</evidence>
<dbReference type="InterPro" id="IPR036259">
    <property type="entry name" value="MFS_trans_sf"/>
</dbReference>
<evidence type="ECO:0000256" key="6">
    <source>
        <dbReference type="SAM" id="Phobius"/>
    </source>
</evidence>
<comment type="caution">
    <text evidence="7">The sequence shown here is derived from an EMBL/GenBank/DDBJ whole genome shotgun (WGS) entry which is preliminary data.</text>
</comment>
<proteinExistence type="predicted"/>
<organism evidence="7 8">
    <name type="scientific">Kitasatospora indigofera</name>
    <dbReference type="NCBI Taxonomy" id="67307"/>
    <lineage>
        <taxon>Bacteria</taxon>
        <taxon>Bacillati</taxon>
        <taxon>Actinomycetota</taxon>
        <taxon>Actinomycetes</taxon>
        <taxon>Kitasatosporales</taxon>
        <taxon>Streptomycetaceae</taxon>
        <taxon>Kitasatospora</taxon>
    </lineage>
</organism>
<keyword evidence="3 6" id="KW-0812">Transmembrane</keyword>